<dbReference type="PANTHER" id="PTHR47165">
    <property type="entry name" value="OS03G0429900 PROTEIN"/>
    <property type="match status" value="1"/>
</dbReference>
<dbReference type="Proteomes" id="UP000077671">
    <property type="component" value="Unassembled WGS sequence"/>
</dbReference>
<dbReference type="EMBL" id="LWDD02000335">
    <property type="protein sequence ID" value="KAE8261664.1"/>
    <property type="molecule type" value="Genomic_DNA"/>
</dbReference>
<evidence type="ECO:0000256" key="7">
    <source>
        <dbReference type="ARBA" id="ARBA00023125"/>
    </source>
</evidence>
<dbReference type="InterPro" id="IPR004365">
    <property type="entry name" value="NA-bd_OB_tRNA"/>
</dbReference>
<feature type="compositionally biased region" description="Low complexity" evidence="10">
    <location>
        <begin position="144"/>
        <end position="161"/>
    </location>
</feature>
<sequence length="621" mass="67373">MADTPVLSGGALADIWKYDDPTAHVVNPVLQIISIKKMPATTKEGSVDRWRCIISDGKHYTQSMLGSQLRDIAENGNIDRFSVIRLTQYTANAIQDRRIIIILDCDIVQRDVPDKLGNPLSMDDAIKSGSVGSGAGHGGGNGASAGARSTAGSSSAAPARRAGGGGGGGPGAHNGAPVYPIEGLSPYQNKWTIKARVTSKSDIKHYSNQRGEGKLFSVNFLDESGEIKATGFNDAVDRFHPLLQEGKVYYVSRAKVGIAKKQFSNLNNEYEIMFENNTEIQECEDTEDVPEVKYAFVPLDQLETVEPNQNCDIIGVIESIGDLGTIVSKASQREINKREITLVDQSGMSIRITLWGKQAQSFNENGDMEDKPVLAAKGVKVSDFGGRSLSLQSSSSMSINPDIPEAHGLRGWYDNQGAGQSFRAYTSASVGGSGAGGGAGAGANLAERRTIAQAKDEGLGMKGEKPDYFNTRATVVYIRQENLYYPACGSDACNKKVTMEPDGTWRCEKCDRTFEEPQYRYILSANVADYTGQFWLSGFNDIGEQLIGVTASELQRLKDENESEFAAILQRAANKMYLFNCRAKQDTFNDQTRVRYTVTKAASVDWAKAGAELAEAIRAYG</sequence>
<evidence type="ECO:0000256" key="4">
    <source>
        <dbReference type="ARBA" id="ARBA00022723"/>
    </source>
</evidence>
<comment type="subunit">
    <text evidence="9">Component of the heterotrimeric canonical replication protein A complex (RPA).</text>
</comment>
<reference evidence="15" key="1">
    <citation type="submission" date="2016-04" db="EMBL/GenBank/DDBJ databases">
        <authorList>
            <person name="Nguyen H.D."/>
            <person name="Kesanakurti P."/>
            <person name="Cullis J."/>
            <person name="Levesque C.A."/>
            <person name="Hambleton S."/>
        </authorList>
    </citation>
    <scope>NUCLEOTIDE SEQUENCE</scope>
    <source>
        <strain evidence="15">DAOMC 238032</strain>
    </source>
</reference>
<dbReference type="GO" id="GO:0006260">
    <property type="term" value="P:DNA replication"/>
    <property type="evidence" value="ECO:0007669"/>
    <property type="project" value="UniProtKB-KW"/>
</dbReference>
<feature type="compositionally biased region" description="Gly residues" evidence="10">
    <location>
        <begin position="162"/>
        <end position="172"/>
    </location>
</feature>
<dbReference type="Pfam" id="PF16900">
    <property type="entry name" value="REPA_OB_2"/>
    <property type="match status" value="1"/>
</dbReference>
<dbReference type="InterPro" id="IPR031657">
    <property type="entry name" value="REPA_OB_2"/>
</dbReference>
<comment type="subcellular location">
    <subcellularLocation>
        <location evidence="1 9">Nucleus</location>
    </subcellularLocation>
</comment>
<protein>
    <recommendedName>
        <fullName evidence="9">Replication protein A subunit</fullName>
    </recommendedName>
</protein>
<dbReference type="InterPro" id="IPR047192">
    <property type="entry name" value="Euk_RPA1_DBD_C"/>
</dbReference>
<feature type="compositionally biased region" description="Gly residues" evidence="10">
    <location>
        <begin position="131"/>
        <end position="143"/>
    </location>
</feature>
<evidence type="ECO:0000256" key="2">
    <source>
        <dbReference type="ARBA" id="ARBA00005690"/>
    </source>
</evidence>
<dbReference type="FunFam" id="2.40.50.140:FF:000064">
    <property type="entry name" value="Replication protein A subunit"/>
    <property type="match status" value="1"/>
</dbReference>
<dbReference type="Gene3D" id="2.40.50.140">
    <property type="entry name" value="Nucleic acid-binding proteins"/>
    <property type="match status" value="4"/>
</dbReference>
<evidence type="ECO:0000256" key="6">
    <source>
        <dbReference type="ARBA" id="ARBA00022833"/>
    </source>
</evidence>
<reference evidence="15" key="2">
    <citation type="journal article" date="2019" name="IMA Fungus">
        <title>Genome sequencing and comparison of five Tilletia species to identify candidate genes for the detection of regulated species infecting wheat.</title>
        <authorList>
            <person name="Nguyen H.D.T."/>
            <person name="Sultana T."/>
            <person name="Kesanakurti P."/>
            <person name="Hambleton S."/>
        </authorList>
    </citation>
    <scope>NUCLEOTIDE SEQUENCE</scope>
    <source>
        <strain evidence="15">DAOMC 238032</strain>
    </source>
</reference>
<dbReference type="GO" id="GO:0005662">
    <property type="term" value="C:DNA replication factor A complex"/>
    <property type="evidence" value="ECO:0007669"/>
    <property type="project" value="UniProtKB-ARBA"/>
</dbReference>
<dbReference type="GO" id="GO:0003677">
    <property type="term" value="F:DNA binding"/>
    <property type="evidence" value="ECO:0007669"/>
    <property type="project" value="UniProtKB-KW"/>
</dbReference>
<comment type="caution">
    <text evidence="15">The sequence shown here is derived from an EMBL/GenBank/DDBJ whole genome shotgun (WGS) entry which is preliminary data.</text>
</comment>
<dbReference type="GO" id="GO:0006310">
    <property type="term" value="P:DNA recombination"/>
    <property type="evidence" value="ECO:0007669"/>
    <property type="project" value="InterPro"/>
</dbReference>
<evidence type="ECO:0000313" key="16">
    <source>
        <dbReference type="Proteomes" id="UP000077671"/>
    </source>
</evidence>
<evidence type="ECO:0000313" key="15">
    <source>
        <dbReference type="EMBL" id="KAE8261664.1"/>
    </source>
</evidence>
<dbReference type="CDD" id="cd04476">
    <property type="entry name" value="RPA1_DBD_C"/>
    <property type="match status" value="1"/>
</dbReference>
<dbReference type="FunFam" id="2.40.50.140:FF:000117">
    <property type="entry name" value="Replication protein A subunit"/>
    <property type="match status" value="1"/>
</dbReference>
<keyword evidence="8 9" id="KW-0539">Nucleus</keyword>
<comment type="function">
    <text evidence="9">As part of the replication protein A (RPA/RP-A), a single-stranded DNA-binding heterotrimeric complex, may play an essential role in DNA replication, recombination and repair. Binds and stabilizes single-stranded DNA intermediates, preventing complementary DNA reannealing and recruiting different proteins involved in DNA metabolism.</text>
</comment>
<evidence type="ECO:0000256" key="5">
    <source>
        <dbReference type="ARBA" id="ARBA00022771"/>
    </source>
</evidence>
<feature type="domain" description="OB" evidence="11">
    <location>
        <begin position="191"/>
        <end position="272"/>
    </location>
</feature>
<dbReference type="Pfam" id="PF04057">
    <property type="entry name" value="Rep-A_N"/>
    <property type="match status" value="1"/>
</dbReference>
<dbReference type="PANTHER" id="PTHR47165:SF4">
    <property type="entry name" value="OS03G0429900 PROTEIN"/>
    <property type="match status" value="1"/>
</dbReference>
<dbReference type="Pfam" id="PF08646">
    <property type="entry name" value="Rep_fac-A_C"/>
    <property type="match status" value="1"/>
</dbReference>
<evidence type="ECO:0000256" key="9">
    <source>
        <dbReference type="RuleBase" id="RU364130"/>
    </source>
</evidence>
<feature type="region of interest" description="Disordered" evidence="10">
    <location>
        <begin position="127"/>
        <end position="174"/>
    </location>
</feature>
<dbReference type="GO" id="GO:0000781">
    <property type="term" value="C:chromosome, telomeric region"/>
    <property type="evidence" value="ECO:0007669"/>
    <property type="project" value="UniProtKB-ARBA"/>
</dbReference>
<feature type="domain" description="Replication factor A C-terminal" evidence="13">
    <location>
        <begin position="468"/>
        <end position="612"/>
    </location>
</feature>
<dbReference type="CDD" id="cd04475">
    <property type="entry name" value="RPA1_DBD_B"/>
    <property type="match status" value="1"/>
</dbReference>
<dbReference type="InterPro" id="IPR007199">
    <property type="entry name" value="Rep_factor-A_N"/>
</dbReference>
<dbReference type="CDD" id="cd04477">
    <property type="entry name" value="RPA1N"/>
    <property type="match status" value="1"/>
</dbReference>
<keyword evidence="7 9" id="KW-0238">DNA-binding</keyword>
<keyword evidence="3 9" id="KW-0235">DNA replication</keyword>
<dbReference type="GO" id="GO:0006281">
    <property type="term" value="P:DNA repair"/>
    <property type="evidence" value="ECO:0007669"/>
    <property type="project" value="InterPro"/>
</dbReference>
<dbReference type="InterPro" id="IPR012340">
    <property type="entry name" value="NA-bd_OB-fold"/>
</dbReference>
<keyword evidence="6 9" id="KW-0862">Zinc</keyword>
<evidence type="ECO:0000256" key="1">
    <source>
        <dbReference type="ARBA" id="ARBA00004123"/>
    </source>
</evidence>
<dbReference type="InterPro" id="IPR013955">
    <property type="entry name" value="Rep_factor-A_C"/>
</dbReference>
<feature type="domain" description="Replication protein A OB" evidence="14">
    <location>
        <begin position="299"/>
        <end position="400"/>
    </location>
</feature>
<dbReference type="InterPro" id="IPR004591">
    <property type="entry name" value="Rfa1"/>
</dbReference>
<evidence type="ECO:0000259" key="13">
    <source>
        <dbReference type="Pfam" id="PF08646"/>
    </source>
</evidence>
<evidence type="ECO:0000259" key="12">
    <source>
        <dbReference type="Pfam" id="PF04057"/>
    </source>
</evidence>
<evidence type="ECO:0000256" key="10">
    <source>
        <dbReference type="SAM" id="MobiDB-lite"/>
    </source>
</evidence>
<evidence type="ECO:0000259" key="14">
    <source>
        <dbReference type="Pfam" id="PF16900"/>
    </source>
</evidence>
<dbReference type="GO" id="GO:0007004">
    <property type="term" value="P:telomere maintenance via telomerase"/>
    <property type="evidence" value="ECO:0007669"/>
    <property type="project" value="UniProtKB-ARBA"/>
</dbReference>
<organism evidence="15 16">
    <name type="scientific">Tilletia caries</name>
    <name type="common">wheat bunt fungus</name>
    <dbReference type="NCBI Taxonomy" id="13290"/>
    <lineage>
        <taxon>Eukaryota</taxon>
        <taxon>Fungi</taxon>
        <taxon>Dikarya</taxon>
        <taxon>Basidiomycota</taxon>
        <taxon>Ustilaginomycotina</taxon>
        <taxon>Exobasidiomycetes</taxon>
        <taxon>Tilletiales</taxon>
        <taxon>Tilletiaceae</taxon>
        <taxon>Tilletia</taxon>
    </lineage>
</organism>
<evidence type="ECO:0000256" key="3">
    <source>
        <dbReference type="ARBA" id="ARBA00022705"/>
    </source>
</evidence>
<evidence type="ECO:0000259" key="11">
    <source>
        <dbReference type="Pfam" id="PF01336"/>
    </source>
</evidence>
<keyword evidence="5 9" id="KW-0863">Zinc-finger</keyword>
<comment type="similarity">
    <text evidence="2 9">Belongs to the replication factor A protein 1 family.</text>
</comment>
<gene>
    <name evidence="15" type="ORF">A4X03_0g3066</name>
</gene>
<accession>A0A177V263</accession>
<dbReference type="NCBIfam" id="TIGR00617">
    <property type="entry name" value="rpa1"/>
    <property type="match status" value="1"/>
</dbReference>
<dbReference type="AlphaFoldDB" id="A0A177V263"/>
<feature type="domain" description="Replication factor-A protein 1 N-terminal" evidence="12">
    <location>
        <begin position="7"/>
        <end position="109"/>
    </location>
</feature>
<name>A0A177V263_9BASI</name>
<dbReference type="SUPFAM" id="SSF50249">
    <property type="entry name" value="Nucleic acid-binding proteins"/>
    <property type="match status" value="4"/>
</dbReference>
<dbReference type="FunFam" id="2.40.50.140:FF:000090">
    <property type="entry name" value="Replication protein A subunit"/>
    <property type="match status" value="1"/>
</dbReference>
<dbReference type="GO" id="GO:0008270">
    <property type="term" value="F:zinc ion binding"/>
    <property type="evidence" value="ECO:0007669"/>
    <property type="project" value="UniProtKB-KW"/>
</dbReference>
<dbReference type="Pfam" id="PF01336">
    <property type="entry name" value="tRNA_anti-codon"/>
    <property type="match status" value="1"/>
</dbReference>
<proteinExistence type="inferred from homology"/>
<dbReference type="CDD" id="cd04474">
    <property type="entry name" value="RPA1_DBD_A"/>
    <property type="match status" value="1"/>
</dbReference>
<keyword evidence="4 9" id="KW-0479">Metal-binding</keyword>
<evidence type="ECO:0000256" key="8">
    <source>
        <dbReference type="ARBA" id="ARBA00023242"/>
    </source>
</evidence>
<dbReference type="FunFam" id="2.40.50.140:FF:000041">
    <property type="entry name" value="Replication protein A subunit"/>
    <property type="match status" value="1"/>
</dbReference>